<accession>A0ABV3ZB96</accession>
<organism evidence="1 2">
    <name type="scientific">Danxiaibacter flavus</name>
    <dbReference type="NCBI Taxonomy" id="3049108"/>
    <lineage>
        <taxon>Bacteria</taxon>
        <taxon>Pseudomonadati</taxon>
        <taxon>Bacteroidota</taxon>
        <taxon>Chitinophagia</taxon>
        <taxon>Chitinophagales</taxon>
        <taxon>Chitinophagaceae</taxon>
        <taxon>Danxiaibacter</taxon>
    </lineage>
</organism>
<evidence type="ECO:0000313" key="1">
    <source>
        <dbReference type="EMBL" id="MEX6686775.1"/>
    </source>
</evidence>
<gene>
    <name evidence="1" type="ORF">QTN47_04675</name>
</gene>
<reference evidence="1 2" key="1">
    <citation type="submission" date="2023-07" db="EMBL/GenBank/DDBJ databases">
        <authorList>
            <person name="Lian W.-H."/>
        </authorList>
    </citation>
    <scope>NUCLEOTIDE SEQUENCE [LARGE SCALE GENOMIC DNA]</scope>
    <source>
        <strain evidence="1 2">SYSU DXS3180</strain>
    </source>
</reference>
<keyword evidence="2" id="KW-1185">Reference proteome</keyword>
<protein>
    <submittedName>
        <fullName evidence="1">Uncharacterized protein</fullName>
    </submittedName>
</protein>
<proteinExistence type="predicted"/>
<name>A0ABV3ZB96_9BACT</name>
<sequence length="71" mass="8281">MPKIILDIPVNKMHPVLSLIAEMGLEPKGTDSGYETYKWNSKKSESVLNNKLNTFALLFDWEFFENELEFE</sequence>
<comment type="caution">
    <text evidence="1">The sequence shown here is derived from an EMBL/GenBank/DDBJ whole genome shotgun (WGS) entry which is preliminary data.</text>
</comment>
<evidence type="ECO:0000313" key="2">
    <source>
        <dbReference type="Proteomes" id="UP001560573"/>
    </source>
</evidence>
<dbReference type="RefSeq" id="WP_369328170.1">
    <property type="nucleotide sequence ID" value="NZ_JAULBC010000001.1"/>
</dbReference>
<dbReference type="Proteomes" id="UP001560573">
    <property type="component" value="Unassembled WGS sequence"/>
</dbReference>
<dbReference type="EMBL" id="JAULBC010000001">
    <property type="protein sequence ID" value="MEX6686775.1"/>
    <property type="molecule type" value="Genomic_DNA"/>
</dbReference>